<dbReference type="PANTHER" id="PTHR43133:SF8">
    <property type="entry name" value="RNA POLYMERASE SIGMA FACTOR HI_1459-RELATED"/>
    <property type="match status" value="1"/>
</dbReference>
<evidence type="ECO:0000256" key="5">
    <source>
        <dbReference type="ARBA" id="ARBA00023163"/>
    </source>
</evidence>
<evidence type="ECO:0000313" key="8">
    <source>
        <dbReference type="EMBL" id="GIH06527.1"/>
    </source>
</evidence>
<dbReference type="Pfam" id="PF04545">
    <property type="entry name" value="Sigma70_r4"/>
    <property type="match status" value="1"/>
</dbReference>
<dbReference type="EMBL" id="BONY01000028">
    <property type="protein sequence ID" value="GIH06527.1"/>
    <property type="molecule type" value="Genomic_DNA"/>
</dbReference>
<comment type="caution">
    <text evidence="8">The sequence shown here is derived from an EMBL/GenBank/DDBJ whole genome shotgun (WGS) entry which is preliminary data.</text>
</comment>
<dbReference type="InterPro" id="IPR014284">
    <property type="entry name" value="RNA_pol_sigma-70_dom"/>
</dbReference>
<accession>A0A8J3QAZ2</accession>
<organism evidence="8 9">
    <name type="scientific">Rhizocola hellebori</name>
    <dbReference type="NCBI Taxonomy" id="1392758"/>
    <lineage>
        <taxon>Bacteria</taxon>
        <taxon>Bacillati</taxon>
        <taxon>Actinomycetota</taxon>
        <taxon>Actinomycetes</taxon>
        <taxon>Micromonosporales</taxon>
        <taxon>Micromonosporaceae</taxon>
        <taxon>Rhizocola</taxon>
    </lineage>
</organism>
<dbReference type="Pfam" id="PF04542">
    <property type="entry name" value="Sigma70_r2"/>
    <property type="match status" value="1"/>
</dbReference>
<protein>
    <submittedName>
        <fullName evidence="8">DNA-directed RNA polymerase sigma-70 factor</fullName>
    </submittedName>
</protein>
<evidence type="ECO:0000256" key="3">
    <source>
        <dbReference type="ARBA" id="ARBA00023082"/>
    </source>
</evidence>
<dbReference type="InterPro" id="IPR007627">
    <property type="entry name" value="RNA_pol_sigma70_r2"/>
</dbReference>
<comment type="similarity">
    <text evidence="1">Belongs to the sigma-70 factor family. ECF subfamily.</text>
</comment>
<dbReference type="Gene3D" id="1.10.10.10">
    <property type="entry name" value="Winged helix-like DNA-binding domain superfamily/Winged helix DNA-binding domain"/>
    <property type="match status" value="1"/>
</dbReference>
<dbReference type="AlphaFoldDB" id="A0A8J3QAZ2"/>
<keyword evidence="5" id="KW-0804">Transcription</keyword>
<feature type="domain" description="RNA polymerase sigma-70 region 2" evidence="6">
    <location>
        <begin position="15"/>
        <end position="81"/>
    </location>
</feature>
<dbReference type="InterPro" id="IPR013325">
    <property type="entry name" value="RNA_pol_sigma_r2"/>
</dbReference>
<evidence type="ECO:0000259" key="6">
    <source>
        <dbReference type="Pfam" id="PF04542"/>
    </source>
</evidence>
<dbReference type="SUPFAM" id="SSF88659">
    <property type="entry name" value="Sigma3 and sigma4 domains of RNA polymerase sigma factors"/>
    <property type="match status" value="1"/>
</dbReference>
<reference evidence="8" key="1">
    <citation type="submission" date="2021-01" db="EMBL/GenBank/DDBJ databases">
        <title>Whole genome shotgun sequence of Rhizocola hellebori NBRC 109834.</title>
        <authorList>
            <person name="Komaki H."/>
            <person name="Tamura T."/>
        </authorList>
    </citation>
    <scope>NUCLEOTIDE SEQUENCE</scope>
    <source>
        <strain evidence="8">NBRC 109834</strain>
    </source>
</reference>
<keyword evidence="2" id="KW-0805">Transcription regulation</keyword>
<dbReference type="PANTHER" id="PTHR43133">
    <property type="entry name" value="RNA POLYMERASE ECF-TYPE SIGMA FACTO"/>
    <property type="match status" value="1"/>
</dbReference>
<evidence type="ECO:0000256" key="4">
    <source>
        <dbReference type="ARBA" id="ARBA00023125"/>
    </source>
</evidence>
<dbReference type="InterPro" id="IPR036388">
    <property type="entry name" value="WH-like_DNA-bd_sf"/>
</dbReference>
<evidence type="ECO:0000313" key="9">
    <source>
        <dbReference type="Proteomes" id="UP000612899"/>
    </source>
</evidence>
<dbReference type="InterPro" id="IPR013324">
    <property type="entry name" value="RNA_pol_sigma_r3/r4-like"/>
</dbReference>
<proteinExistence type="inferred from homology"/>
<evidence type="ECO:0000256" key="2">
    <source>
        <dbReference type="ARBA" id="ARBA00023015"/>
    </source>
</evidence>
<dbReference type="GO" id="GO:0016987">
    <property type="term" value="F:sigma factor activity"/>
    <property type="evidence" value="ECO:0007669"/>
    <property type="project" value="UniProtKB-KW"/>
</dbReference>
<dbReference type="InterPro" id="IPR039425">
    <property type="entry name" value="RNA_pol_sigma-70-like"/>
</dbReference>
<keyword evidence="3" id="KW-0731">Sigma factor</keyword>
<keyword evidence="8" id="KW-0240">DNA-directed RNA polymerase</keyword>
<keyword evidence="9" id="KW-1185">Reference proteome</keyword>
<dbReference type="InterPro" id="IPR007630">
    <property type="entry name" value="RNA_pol_sigma70_r4"/>
</dbReference>
<dbReference type="CDD" id="cd06171">
    <property type="entry name" value="Sigma70_r4"/>
    <property type="match status" value="1"/>
</dbReference>
<evidence type="ECO:0000256" key="1">
    <source>
        <dbReference type="ARBA" id="ARBA00010641"/>
    </source>
</evidence>
<gene>
    <name evidence="8" type="primary">rpoE_14</name>
    <name evidence="8" type="ORF">Rhe02_45940</name>
</gene>
<dbReference type="GO" id="GO:0000428">
    <property type="term" value="C:DNA-directed RNA polymerase complex"/>
    <property type="evidence" value="ECO:0007669"/>
    <property type="project" value="UniProtKB-KW"/>
</dbReference>
<dbReference type="GO" id="GO:0003677">
    <property type="term" value="F:DNA binding"/>
    <property type="evidence" value="ECO:0007669"/>
    <property type="project" value="UniProtKB-KW"/>
</dbReference>
<keyword evidence="4" id="KW-0238">DNA-binding</keyword>
<dbReference type="Proteomes" id="UP000612899">
    <property type="component" value="Unassembled WGS sequence"/>
</dbReference>
<evidence type="ECO:0000259" key="7">
    <source>
        <dbReference type="Pfam" id="PF04545"/>
    </source>
</evidence>
<dbReference type="Gene3D" id="1.10.1740.10">
    <property type="match status" value="1"/>
</dbReference>
<feature type="domain" description="RNA polymerase sigma-70 region 4" evidence="7">
    <location>
        <begin position="112"/>
        <end position="158"/>
    </location>
</feature>
<sequence>MPSEEARDEAWHDALVQRHSEAIKRMLARKLNGDVHTAEELLQETFLTAWLKRHDLTEDPIRWLYVTAGLHLENYRRYQRRRPTVELSAVEIPMRYAAPAADQTDHLDLRKALEKLSEKDRLIIDYRFYEGLTDEQIALRLDLSTVTVRKRVSRALGRARALLPPDWDPDAKG</sequence>
<dbReference type="NCBIfam" id="TIGR02937">
    <property type="entry name" value="sigma70-ECF"/>
    <property type="match status" value="1"/>
</dbReference>
<dbReference type="RefSeq" id="WP_203910342.1">
    <property type="nucleotide sequence ID" value="NZ_BONY01000028.1"/>
</dbReference>
<name>A0A8J3QAZ2_9ACTN</name>
<dbReference type="SUPFAM" id="SSF88946">
    <property type="entry name" value="Sigma2 domain of RNA polymerase sigma factors"/>
    <property type="match status" value="1"/>
</dbReference>
<dbReference type="GO" id="GO:0006352">
    <property type="term" value="P:DNA-templated transcription initiation"/>
    <property type="evidence" value="ECO:0007669"/>
    <property type="project" value="InterPro"/>
</dbReference>